<comment type="subunit">
    <text evidence="6">Heterotrimer.</text>
</comment>
<keyword evidence="5 6" id="KW-0539">Nucleus</keyword>
<evidence type="ECO:0000256" key="5">
    <source>
        <dbReference type="ARBA" id="ARBA00023242"/>
    </source>
</evidence>
<keyword evidence="2 6" id="KW-0805">Transcription regulation</keyword>
<dbReference type="PANTHER" id="PTHR12632">
    <property type="entry name" value="TRANSCRIPTION FACTOR NF-Y ALPHA-RELATED"/>
    <property type="match status" value="1"/>
</dbReference>
<dbReference type="SMART" id="SM00521">
    <property type="entry name" value="CBF"/>
    <property type="match status" value="1"/>
</dbReference>
<dbReference type="AlphaFoldDB" id="A0A6A4N989"/>
<comment type="subcellular location">
    <subcellularLocation>
        <location evidence="1 6">Nucleus</location>
    </subcellularLocation>
</comment>
<proteinExistence type="inferred from homology"/>
<feature type="compositionally biased region" description="Low complexity" evidence="7">
    <location>
        <begin position="93"/>
        <end position="108"/>
    </location>
</feature>
<feature type="compositionally biased region" description="Polar residues" evidence="7">
    <location>
        <begin position="70"/>
        <end position="86"/>
    </location>
</feature>
<evidence type="ECO:0000256" key="1">
    <source>
        <dbReference type="ARBA" id="ARBA00004123"/>
    </source>
</evidence>
<dbReference type="GO" id="GO:0003700">
    <property type="term" value="F:DNA-binding transcription factor activity"/>
    <property type="evidence" value="ECO:0007669"/>
    <property type="project" value="UniProtKB-UniRule"/>
</dbReference>
<dbReference type="GO" id="GO:0005634">
    <property type="term" value="C:nucleus"/>
    <property type="evidence" value="ECO:0007669"/>
    <property type="project" value="UniProtKB-SubCell"/>
</dbReference>
<evidence type="ECO:0000256" key="2">
    <source>
        <dbReference type="ARBA" id="ARBA00023015"/>
    </source>
</evidence>
<dbReference type="PROSITE" id="PS51152">
    <property type="entry name" value="NFYA_HAP2_2"/>
    <property type="match status" value="1"/>
</dbReference>
<accession>A0A6A4N989</accession>
<keyword evidence="3 6" id="KW-0238">DNA-binding</keyword>
<dbReference type="Gene3D" id="6.10.250.2430">
    <property type="match status" value="1"/>
</dbReference>
<evidence type="ECO:0000313" key="9">
    <source>
        <dbReference type="Proteomes" id="UP000447434"/>
    </source>
</evidence>
<dbReference type="EMBL" id="WOCE01000069">
    <property type="protein sequence ID" value="KAE9584154.1"/>
    <property type="molecule type" value="Genomic_DNA"/>
</dbReference>
<reference evidence="9" key="1">
    <citation type="journal article" date="2020" name="Nat. Commun.">
        <title>Genome sequence of the cluster root forming white lupin.</title>
        <authorList>
            <person name="Hufnagel B."/>
            <person name="Marques A."/>
            <person name="Soriano A."/>
            <person name="Marques L."/>
            <person name="Divol F."/>
            <person name="Doumas P."/>
            <person name="Sallet E."/>
            <person name="Mancinotti D."/>
            <person name="Carrere S."/>
            <person name="Marande W."/>
            <person name="Arribat S."/>
            <person name="Keller J."/>
            <person name="Huneau C."/>
            <person name="Blein T."/>
            <person name="Aime D."/>
            <person name="Laguerre M."/>
            <person name="Taylor J."/>
            <person name="Schubert V."/>
            <person name="Nelson M."/>
            <person name="Geu-Flores F."/>
            <person name="Crespi M."/>
            <person name="Gallardo-Guerrero K."/>
            <person name="Delaux P.-M."/>
            <person name="Salse J."/>
            <person name="Berges H."/>
            <person name="Guyot R."/>
            <person name="Gouzy J."/>
            <person name="Peret B."/>
        </authorList>
    </citation>
    <scope>NUCLEOTIDE SEQUENCE [LARGE SCALE GENOMIC DNA]</scope>
    <source>
        <strain evidence="9">cv. Amiga</strain>
    </source>
</reference>
<evidence type="ECO:0000256" key="4">
    <source>
        <dbReference type="ARBA" id="ARBA00023163"/>
    </source>
</evidence>
<feature type="compositionally biased region" description="Polar residues" evidence="7">
    <location>
        <begin position="110"/>
        <end position="128"/>
    </location>
</feature>
<comment type="similarity">
    <text evidence="6">Belongs to the NFYA/HAP2 subunit family.</text>
</comment>
<feature type="region of interest" description="Disordered" evidence="7">
    <location>
        <begin position="66"/>
        <end position="128"/>
    </location>
</feature>
<dbReference type="OrthoDB" id="1097733at2759"/>
<protein>
    <recommendedName>
        <fullName evidence="6">Nuclear transcription factor Y subunit</fullName>
    </recommendedName>
</protein>
<organism evidence="8 9">
    <name type="scientific">Lupinus albus</name>
    <name type="common">White lupine</name>
    <name type="synonym">Lupinus termis</name>
    <dbReference type="NCBI Taxonomy" id="3870"/>
    <lineage>
        <taxon>Eukaryota</taxon>
        <taxon>Viridiplantae</taxon>
        <taxon>Streptophyta</taxon>
        <taxon>Embryophyta</taxon>
        <taxon>Tracheophyta</taxon>
        <taxon>Spermatophyta</taxon>
        <taxon>Magnoliopsida</taxon>
        <taxon>eudicotyledons</taxon>
        <taxon>Gunneridae</taxon>
        <taxon>Pentapetalae</taxon>
        <taxon>rosids</taxon>
        <taxon>fabids</taxon>
        <taxon>Fabales</taxon>
        <taxon>Fabaceae</taxon>
        <taxon>Papilionoideae</taxon>
        <taxon>50 kb inversion clade</taxon>
        <taxon>genistoids sensu lato</taxon>
        <taxon>core genistoids</taxon>
        <taxon>Genisteae</taxon>
        <taxon>Lupinus</taxon>
    </lineage>
</organism>
<dbReference type="Pfam" id="PF02045">
    <property type="entry name" value="CBFB_NFYA"/>
    <property type="match status" value="1"/>
</dbReference>
<keyword evidence="4 6" id="KW-0804">Transcription</keyword>
<sequence length="162" mass="17438">MKEILYSKSKLFSSRELISVLNCVCGHDCGNGCCVVVVAMWIATVAPYMHESRHLHALQRPRGCGGRFLNTRSSTNENGKSGSEPNKTGGGQQLHSSSSQNSEVLHSEVGTLNSSKETNGNNQNISGTEVKSMYSRGGLNSFASNNLADITNRGLKLGYNNN</sequence>
<evidence type="ECO:0000256" key="6">
    <source>
        <dbReference type="RuleBase" id="RU367155"/>
    </source>
</evidence>
<comment type="caution">
    <text evidence="8">The sequence shown here is derived from an EMBL/GenBank/DDBJ whole genome shotgun (WGS) entry which is preliminary data.</text>
</comment>
<dbReference type="GO" id="GO:0003677">
    <property type="term" value="F:DNA binding"/>
    <property type="evidence" value="ECO:0007669"/>
    <property type="project" value="UniProtKB-KW"/>
</dbReference>
<dbReference type="Proteomes" id="UP000447434">
    <property type="component" value="Unassembled WGS sequence"/>
</dbReference>
<keyword evidence="9" id="KW-1185">Reference proteome</keyword>
<dbReference type="InterPro" id="IPR001289">
    <property type="entry name" value="NFYA"/>
</dbReference>
<comment type="function">
    <text evidence="6">Component of the sequence-specific heterotrimeric transcription factor (NF-Y) which specifically recognizes a 5'-CCAAT-3' box motif found in the promoters of its target genes.</text>
</comment>
<evidence type="ECO:0000313" key="8">
    <source>
        <dbReference type="EMBL" id="KAE9584154.1"/>
    </source>
</evidence>
<gene>
    <name evidence="8" type="ORF">Lalb_Chr00c44g0412661</name>
</gene>
<evidence type="ECO:0000256" key="7">
    <source>
        <dbReference type="SAM" id="MobiDB-lite"/>
    </source>
</evidence>
<name>A0A6A4N989_LUPAL</name>
<evidence type="ECO:0000256" key="3">
    <source>
        <dbReference type="ARBA" id="ARBA00023125"/>
    </source>
</evidence>